<keyword evidence="1" id="KW-1133">Transmembrane helix</keyword>
<dbReference type="PROSITE" id="PS50994">
    <property type="entry name" value="INTEGRASE"/>
    <property type="match status" value="1"/>
</dbReference>
<evidence type="ECO:0000256" key="1">
    <source>
        <dbReference type="SAM" id="Phobius"/>
    </source>
</evidence>
<reference evidence="3" key="1">
    <citation type="submission" date="2021-02" db="EMBL/GenBank/DDBJ databases">
        <authorList>
            <person name="Nowell W R."/>
        </authorList>
    </citation>
    <scope>NUCLEOTIDE SEQUENCE</scope>
</reference>
<evidence type="ECO:0000313" key="3">
    <source>
        <dbReference type="EMBL" id="CAF2046622.1"/>
    </source>
</evidence>
<dbReference type="GO" id="GO:0015074">
    <property type="term" value="P:DNA integration"/>
    <property type="evidence" value="ECO:0007669"/>
    <property type="project" value="InterPro"/>
</dbReference>
<keyword evidence="1" id="KW-0812">Transmembrane</keyword>
<name>A0A816PBC3_9BILA</name>
<evidence type="ECO:0000259" key="2">
    <source>
        <dbReference type="PROSITE" id="PS50994"/>
    </source>
</evidence>
<dbReference type="InterPro" id="IPR012337">
    <property type="entry name" value="RNaseH-like_sf"/>
</dbReference>
<keyword evidence="1" id="KW-0472">Membrane</keyword>
<evidence type="ECO:0000313" key="4">
    <source>
        <dbReference type="Proteomes" id="UP000663824"/>
    </source>
</evidence>
<dbReference type="AlphaFoldDB" id="A0A816PBC3"/>
<accession>A0A816PBC3</accession>
<feature type="domain" description="Integrase catalytic" evidence="2">
    <location>
        <begin position="154"/>
        <end position="275"/>
    </location>
</feature>
<proteinExistence type="predicted"/>
<protein>
    <recommendedName>
        <fullName evidence="2">Integrase catalytic domain-containing protein</fullName>
    </recommendedName>
</protein>
<dbReference type="InterPro" id="IPR001584">
    <property type="entry name" value="Integrase_cat-core"/>
</dbReference>
<dbReference type="SUPFAM" id="SSF53098">
    <property type="entry name" value="Ribonuclease H-like"/>
    <property type="match status" value="1"/>
</dbReference>
<gene>
    <name evidence="3" type="ORF">MBJ925_LOCUS12253</name>
</gene>
<feature type="transmembrane region" description="Helical" evidence="1">
    <location>
        <begin position="256"/>
        <end position="274"/>
    </location>
</feature>
<sequence length="275" mass="32219">MELFYSKLDKHIESLDEKFGSKFVIKKAAYNGIILVLKDGCGESSFKLWVHKHFKLVTIGELQVVYGIESNNPVITYEQLYVTIKECHERVEHHGRDKTCKEVVFGTAICGTKIIVLYLIKIKQQYRWIPFDVVVIFLSQCDLCWNRKAFPKPIADKPITSISFLTRIQMDLIDMRSIPDGGFHWILHTKDRFAKFSWAYALKTKEAQPVAEKLLHQFYSFELPRILQSDNGKIRCKSDKTESLISRKSSMSKRQVIDLYFLTTTISAYYYYYFF</sequence>
<organism evidence="3 4">
    <name type="scientific">Rotaria magnacalcarata</name>
    <dbReference type="NCBI Taxonomy" id="392030"/>
    <lineage>
        <taxon>Eukaryota</taxon>
        <taxon>Metazoa</taxon>
        <taxon>Spiralia</taxon>
        <taxon>Gnathifera</taxon>
        <taxon>Rotifera</taxon>
        <taxon>Eurotatoria</taxon>
        <taxon>Bdelloidea</taxon>
        <taxon>Philodinida</taxon>
        <taxon>Philodinidae</taxon>
        <taxon>Rotaria</taxon>
    </lineage>
</organism>
<dbReference type="Gene3D" id="3.30.420.10">
    <property type="entry name" value="Ribonuclease H-like superfamily/Ribonuclease H"/>
    <property type="match status" value="1"/>
</dbReference>
<dbReference type="InterPro" id="IPR036397">
    <property type="entry name" value="RNaseH_sf"/>
</dbReference>
<comment type="caution">
    <text evidence="3">The sequence shown here is derived from an EMBL/GenBank/DDBJ whole genome shotgun (WGS) entry which is preliminary data.</text>
</comment>
<feature type="transmembrane region" description="Helical" evidence="1">
    <location>
        <begin position="103"/>
        <end position="120"/>
    </location>
</feature>
<dbReference type="GO" id="GO:0003676">
    <property type="term" value="F:nucleic acid binding"/>
    <property type="evidence" value="ECO:0007669"/>
    <property type="project" value="InterPro"/>
</dbReference>
<dbReference type="Proteomes" id="UP000663824">
    <property type="component" value="Unassembled WGS sequence"/>
</dbReference>
<dbReference type="EMBL" id="CAJNRE010005564">
    <property type="protein sequence ID" value="CAF2046622.1"/>
    <property type="molecule type" value="Genomic_DNA"/>
</dbReference>